<organism evidence="2 3">
    <name type="scientific">Pleurodeles waltl</name>
    <name type="common">Iberian ribbed newt</name>
    <dbReference type="NCBI Taxonomy" id="8319"/>
    <lineage>
        <taxon>Eukaryota</taxon>
        <taxon>Metazoa</taxon>
        <taxon>Chordata</taxon>
        <taxon>Craniata</taxon>
        <taxon>Vertebrata</taxon>
        <taxon>Euteleostomi</taxon>
        <taxon>Amphibia</taxon>
        <taxon>Batrachia</taxon>
        <taxon>Caudata</taxon>
        <taxon>Salamandroidea</taxon>
        <taxon>Salamandridae</taxon>
        <taxon>Pleurodelinae</taxon>
        <taxon>Pleurodeles</taxon>
    </lineage>
</organism>
<dbReference type="Proteomes" id="UP001066276">
    <property type="component" value="Chromosome 12"/>
</dbReference>
<protein>
    <submittedName>
        <fullName evidence="2">Uncharacterized protein</fullName>
    </submittedName>
</protein>
<dbReference type="AlphaFoldDB" id="A0AAV7L2S0"/>
<evidence type="ECO:0000256" key="1">
    <source>
        <dbReference type="SAM" id="MobiDB-lite"/>
    </source>
</evidence>
<evidence type="ECO:0000313" key="2">
    <source>
        <dbReference type="EMBL" id="KAJ1081920.1"/>
    </source>
</evidence>
<sequence length="152" mass="16638">MTPSKYRTSIQSHLILGVEQRSGCLGLGVAVGLPGTCAVIYSAELCSGAFERRSERLTWCAACSPITLWACRRTSLRPARGSLWAVRRVFFCAANRVSVGVRQRRADASVRLQENSSNSGETQRGRGFSRRPGERSSWCGPNSPRVEAGGYR</sequence>
<feature type="compositionally biased region" description="Polar residues" evidence="1">
    <location>
        <begin position="112"/>
        <end position="122"/>
    </location>
</feature>
<keyword evidence="3" id="KW-1185">Reference proteome</keyword>
<name>A0AAV7L2S0_PLEWA</name>
<proteinExistence type="predicted"/>
<accession>A0AAV7L2S0</accession>
<gene>
    <name evidence="2" type="ORF">NDU88_002092</name>
</gene>
<comment type="caution">
    <text evidence="2">The sequence shown here is derived from an EMBL/GenBank/DDBJ whole genome shotgun (WGS) entry which is preliminary data.</text>
</comment>
<dbReference type="EMBL" id="JANPWB010000016">
    <property type="protein sequence ID" value="KAJ1081920.1"/>
    <property type="molecule type" value="Genomic_DNA"/>
</dbReference>
<reference evidence="2" key="1">
    <citation type="journal article" date="2022" name="bioRxiv">
        <title>Sequencing and chromosome-scale assembly of the giantPleurodeles waltlgenome.</title>
        <authorList>
            <person name="Brown T."/>
            <person name="Elewa A."/>
            <person name="Iarovenko S."/>
            <person name="Subramanian E."/>
            <person name="Araus A.J."/>
            <person name="Petzold A."/>
            <person name="Susuki M."/>
            <person name="Suzuki K.-i.T."/>
            <person name="Hayashi T."/>
            <person name="Toyoda A."/>
            <person name="Oliveira C."/>
            <person name="Osipova E."/>
            <person name="Leigh N.D."/>
            <person name="Simon A."/>
            <person name="Yun M.H."/>
        </authorList>
    </citation>
    <scope>NUCLEOTIDE SEQUENCE</scope>
    <source>
        <strain evidence="2">20211129_DDA</strain>
        <tissue evidence="2">Liver</tissue>
    </source>
</reference>
<evidence type="ECO:0000313" key="3">
    <source>
        <dbReference type="Proteomes" id="UP001066276"/>
    </source>
</evidence>
<feature type="region of interest" description="Disordered" evidence="1">
    <location>
        <begin position="110"/>
        <end position="152"/>
    </location>
</feature>